<protein>
    <submittedName>
        <fullName evidence="4">Hydantoinase/oxoprolinase family protein</fullName>
    </submittedName>
</protein>
<dbReference type="GO" id="GO:0005829">
    <property type="term" value="C:cytosol"/>
    <property type="evidence" value="ECO:0007669"/>
    <property type="project" value="TreeGrafter"/>
</dbReference>
<keyword evidence="5" id="KW-1185">Reference proteome</keyword>
<dbReference type="SUPFAM" id="SSF53067">
    <property type="entry name" value="Actin-like ATPase domain"/>
    <property type="match status" value="1"/>
</dbReference>
<feature type="domain" description="Hydantoinase A/oxoprolinase" evidence="1">
    <location>
        <begin position="203"/>
        <end position="489"/>
    </location>
</feature>
<dbReference type="GO" id="GO:0017168">
    <property type="term" value="F:5-oxoprolinase (ATP-hydrolyzing) activity"/>
    <property type="evidence" value="ECO:0007669"/>
    <property type="project" value="TreeGrafter"/>
</dbReference>
<dbReference type="InterPro" id="IPR002821">
    <property type="entry name" value="Hydantoinase_A"/>
</dbReference>
<evidence type="ECO:0000259" key="2">
    <source>
        <dbReference type="Pfam" id="PF05378"/>
    </source>
</evidence>
<accession>A0A9X4JVJ7</accession>
<organism evidence="4 5">
    <name type="scientific">Pelotomaculum isophthalicicum JI</name>
    <dbReference type="NCBI Taxonomy" id="947010"/>
    <lineage>
        <taxon>Bacteria</taxon>
        <taxon>Bacillati</taxon>
        <taxon>Bacillota</taxon>
        <taxon>Clostridia</taxon>
        <taxon>Eubacteriales</taxon>
        <taxon>Desulfotomaculaceae</taxon>
        <taxon>Pelotomaculum</taxon>
    </lineage>
</organism>
<evidence type="ECO:0000259" key="3">
    <source>
        <dbReference type="Pfam" id="PF19278"/>
    </source>
</evidence>
<dbReference type="EMBL" id="JAKOAV010000014">
    <property type="protein sequence ID" value="MDF9408456.1"/>
    <property type="molecule type" value="Genomic_DNA"/>
</dbReference>
<dbReference type="InterPro" id="IPR043129">
    <property type="entry name" value="ATPase_NBD"/>
</dbReference>
<gene>
    <name evidence="4" type="ORF">L7E55_08810</name>
</gene>
<feature type="domain" description="Acetophenone carboxylase-like C-terminal" evidence="3">
    <location>
        <begin position="501"/>
        <end position="670"/>
    </location>
</feature>
<dbReference type="InterPro" id="IPR008040">
    <property type="entry name" value="Hydant_A_N"/>
</dbReference>
<dbReference type="Proteomes" id="UP001154312">
    <property type="component" value="Unassembled WGS sequence"/>
</dbReference>
<dbReference type="PANTHER" id="PTHR11365">
    <property type="entry name" value="5-OXOPROLINASE RELATED"/>
    <property type="match status" value="1"/>
</dbReference>
<dbReference type="Pfam" id="PF01968">
    <property type="entry name" value="Hydantoinase_A"/>
    <property type="match status" value="1"/>
</dbReference>
<feature type="domain" description="Hydantoinase/oxoprolinase N-terminal" evidence="2">
    <location>
        <begin position="6"/>
        <end position="182"/>
    </location>
</feature>
<dbReference type="InterPro" id="IPR049517">
    <property type="entry name" value="ACX-like_C"/>
</dbReference>
<evidence type="ECO:0000313" key="4">
    <source>
        <dbReference type="EMBL" id="MDF9408456.1"/>
    </source>
</evidence>
<dbReference type="Pfam" id="PF19278">
    <property type="entry name" value="Hydant_A_C"/>
    <property type="match status" value="1"/>
</dbReference>
<reference evidence="4" key="1">
    <citation type="submission" date="2022-02" db="EMBL/GenBank/DDBJ databases">
        <authorList>
            <person name="Leng L."/>
        </authorList>
    </citation>
    <scope>NUCLEOTIDE SEQUENCE</scope>
    <source>
        <strain evidence="4">JI</strain>
    </source>
</reference>
<dbReference type="AlphaFoldDB" id="A0A9X4JVJ7"/>
<dbReference type="RefSeq" id="WP_277443780.1">
    <property type="nucleotide sequence ID" value="NZ_JAKOAV010000014.1"/>
</dbReference>
<name>A0A9X4JVJ7_9FIRM</name>
<proteinExistence type="predicted"/>
<evidence type="ECO:0000313" key="5">
    <source>
        <dbReference type="Proteomes" id="UP001154312"/>
    </source>
</evidence>
<comment type="caution">
    <text evidence="4">The sequence shown here is derived from an EMBL/GenBank/DDBJ whole genome shotgun (WGS) entry which is preliminary data.</text>
</comment>
<evidence type="ECO:0000259" key="1">
    <source>
        <dbReference type="Pfam" id="PF01968"/>
    </source>
</evidence>
<dbReference type="GO" id="GO:0006749">
    <property type="term" value="P:glutathione metabolic process"/>
    <property type="evidence" value="ECO:0007669"/>
    <property type="project" value="TreeGrafter"/>
</dbReference>
<dbReference type="Pfam" id="PF05378">
    <property type="entry name" value="Hydant_A_N"/>
    <property type="match status" value="1"/>
</dbReference>
<dbReference type="PANTHER" id="PTHR11365:SF23">
    <property type="entry name" value="HYPOTHETICAL 5-OXOPROLINASE (EUROFUNG)-RELATED"/>
    <property type="match status" value="1"/>
</dbReference>
<dbReference type="InterPro" id="IPR045079">
    <property type="entry name" value="Oxoprolinase-like"/>
</dbReference>
<sequence>MIRYKLAVDTGGTFTDFCLMGENGELHIAKEPSIPEDPSRAVLAGIKNITQKTGVDPGQIDFILHGTTVATNAILERKGARLALITTRGFKDIIYIGRQNRPHLYNFWAVKPPPLLPRHLVLEVNERVLADGSVHLALEEKEIQSVILQVKEAGVESVAICLLHSYINPVHEAMLKNAIKEHLPHLSVTISAEILPEFREYERTSTTVINALVKPLMDKHISRLEKDLTTTGVKSELFIMQSSGGVITAPQAREQSARIALSGPAGGVLAGVHLAGLTGNKNLITADMGGTSMDICLINNGKSRFTTEGAIGGYPLRLPMLDIHTIGAGGGSVAWVDPGGALRVGPQSAGSVPGPACYGLGGEEPTVTDANLILGRLDPADLAGVKILKPELAARAVSEKIGAPLGLTLEQAAEGIIRVVNANMVRAMRLVSVQKGYDPRDFTLAPFGGACPLHAVELARELGIPRIMVPPHPGVASAWGMLSADVRHDYSLTRIVDLTPAVCAEINGEFARLTGQGREDLAREGFAEPEMSFNRFLDIRYQGQSYELTLSIPGNSLIEADIQIIIRRFHRLHQQNYGYCRENAPAEIVTLRLTATGALPKISPRLHTGAKEANISGTRQVYLSGEYRQVPVHARRQIGPGWHTEGPAIITQADATTLIWPGDRVYCDRWGNIIIETKVR</sequence>